<organism evidence="1 2">
    <name type="scientific">Candidatus Berkelbacteria bacterium Licking1014_7</name>
    <dbReference type="NCBI Taxonomy" id="2017147"/>
    <lineage>
        <taxon>Bacteria</taxon>
        <taxon>Candidatus Berkelbacteria</taxon>
    </lineage>
</organism>
<reference evidence="1 2" key="1">
    <citation type="submission" date="2017-07" db="EMBL/GenBank/DDBJ databases">
        <title>Mechanisms for carbon and nitrogen cycling indicate functional differentiation within the Candidate Phyla Radiation.</title>
        <authorList>
            <person name="Danczak R.E."/>
            <person name="Johnston M.D."/>
            <person name="Kenah C."/>
            <person name="Slattery M."/>
            <person name="Wrighton K.C."/>
            <person name="Wilkins M.J."/>
        </authorList>
    </citation>
    <scope>NUCLEOTIDE SEQUENCE [LARGE SCALE GENOMIC DNA]</scope>
    <source>
        <strain evidence="1">Licking1014_7</strain>
    </source>
</reference>
<dbReference type="AlphaFoldDB" id="A0A554LJV3"/>
<gene>
    <name evidence="1" type="ORF">CEN89_239</name>
</gene>
<protein>
    <submittedName>
        <fullName evidence="1">Uncharacterized protein</fullName>
    </submittedName>
</protein>
<dbReference type="EMBL" id="VMGK01000006">
    <property type="protein sequence ID" value="TSC93124.1"/>
    <property type="molecule type" value="Genomic_DNA"/>
</dbReference>
<sequence length="76" mass="9019">MKGKLVEFVNDYNQNKRLKSLNYKTPTQYLKENKNIALKLIEFNNQTIIQRIVIAHLSIRIVNNAGDSYILKYKKY</sequence>
<dbReference type="Proteomes" id="UP000315689">
    <property type="component" value="Unassembled WGS sequence"/>
</dbReference>
<name>A0A554LJV3_9BACT</name>
<proteinExistence type="predicted"/>
<evidence type="ECO:0000313" key="1">
    <source>
        <dbReference type="EMBL" id="TSC93124.1"/>
    </source>
</evidence>
<accession>A0A554LJV3</accession>
<comment type="caution">
    <text evidence="1">The sequence shown here is derived from an EMBL/GenBank/DDBJ whole genome shotgun (WGS) entry which is preliminary data.</text>
</comment>
<evidence type="ECO:0000313" key="2">
    <source>
        <dbReference type="Proteomes" id="UP000315689"/>
    </source>
</evidence>